<evidence type="ECO:0000256" key="1">
    <source>
        <dbReference type="SAM" id="MobiDB-lite"/>
    </source>
</evidence>
<evidence type="ECO:0000313" key="2">
    <source>
        <dbReference type="EMBL" id="KIJ29448.1"/>
    </source>
</evidence>
<feature type="compositionally biased region" description="Low complexity" evidence="1">
    <location>
        <begin position="63"/>
        <end position="74"/>
    </location>
</feature>
<dbReference type="EMBL" id="KN837282">
    <property type="protein sequence ID" value="KIJ29448.1"/>
    <property type="molecule type" value="Genomic_DNA"/>
</dbReference>
<proteinExistence type="predicted"/>
<keyword evidence="3" id="KW-1185">Reference proteome</keyword>
<accession>A0A0C9TIR3</accession>
<feature type="region of interest" description="Disordered" evidence="1">
    <location>
        <begin position="63"/>
        <end position="83"/>
    </location>
</feature>
<name>A0A0C9TIR3_SPHS4</name>
<sequence length="131" mass="13989">MFGDLVDDLGPPMSTLAVCHSYSLLSLLPNTNPTSFSDCMNADPPPHQTRLRASTLLLFSHSSSSHPASQRTSSCASQTTSSGLYTGSTARAAVRLFRLYRRSDVGKPGPTQAHLRLFGCNQCLVSAATKS</sequence>
<protein>
    <submittedName>
        <fullName evidence="2">Unplaced genomic scaffold SPHSTscaffold_207, whole genome shotgun sequence</fullName>
    </submittedName>
</protein>
<organism evidence="2 3">
    <name type="scientific">Sphaerobolus stellatus (strain SS14)</name>
    <dbReference type="NCBI Taxonomy" id="990650"/>
    <lineage>
        <taxon>Eukaryota</taxon>
        <taxon>Fungi</taxon>
        <taxon>Dikarya</taxon>
        <taxon>Basidiomycota</taxon>
        <taxon>Agaricomycotina</taxon>
        <taxon>Agaricomycetes</taxon>
        <taxon>Phallomycetidae</taxon>
        <taxon>Geastrales</taxon>
        <taxon>Sphaerobolaceae</taxon>
        <taxon>Sphaerobolus</taxon>
    </lineage>
</organism>
<dbReference type="HOGENOM" id="CLU_1928936_0_0_1"/>
<dbReference type="Proteomes" id="UP000054279">
    <property type="component" value="Unassembled WGS sequence"/>
</dbReference>
<gene>
    <name evidence="2" type="ORF">M422DRAFT_269095</name>
</gene>
<dbReference type="AlphaFoldDB" id="A0A0C9TIR3"/>
<reference evidence="2 3" key="1">
    <citation type="submission" date="2014-06" db="EMBL/GenBank/DDBJ databases">
        <title>Evolutionary Origins and Diversification of the Mycorrhizal Mutualists.</title>
        <authorList>
            <consortium name="DOE Joint Genome Institute"/>
            <consortium name="Mycorrhizal Genomics Consortium"/>
            <person name="Kohler A."/>
            <person name="Kuo A."/>
            <person name="Nagy L.G."/>
            <person name="Floudas D."/>
            <person name="Copeland A."/>
            <person name="Barry K.W."/>
            <person name="Cichocki N."/>
            <person name="Veneault-Fourrey C."/>
            <person name="LaButti K."/>
            <person name="Lindquist E.A."/>
            <person name="Lipzen A."/>
            <person name="Lundell T."/>
            <person name="Morin E."/>
            <person name="Murat C."/>
            <person name="Riley R."/>
            <person name="Ohm R."/>
            <person name="Sun H."/>
            <person name="Tunlid A."/>
            <person name="Henrissat B."/>
            <person name="Grigoriev I.V."/>
            <person name="Hibbett D.S."/>
            <person name="Martin F."/>
        </authorList>
    </citation>
    <scope>NUCLEOTIDE SEQUENCE [LARGE SCALE GENOMIC DNA]</scope>
    <source>
        <strain evidence="2 3">SS14</strain>
    </source>
</reference>
<evidence type="ECO:0000313" key="3">
    <source>
        <dbReference type="Proteomes" id="UP000054279"/>
    </source>
</evidence>